<comment type="caution">
    <text evidence="2">The sequence shown here is derived from an EMBL/GenBank/DDBJ whole genome shotgun (WGS) entry which is preliminary data.</text>
</comment>
<protein>
    <submittedName>
        <fullName evidence="2">Uncharacterized protein</fullName>
    </submittedName>
</protein>
<dbReference type="AlphaFoldDB" id="A0A448WTQ4"/>
<evidence type="ECO:0000313" key="2">
    <source>
        <dbReference type="EMBL" id="VEL19900.1"/>
    </source>
</evidence>
<dbReference type="Proteomes" id="UP000784294">
    <property type="component" value="Unassembled WGS sequence"/>
</dbReference>
<organism evidence="2 3">
    <name type="scientific">Protopolystoma xenopodis</name>
    <dbReference type="NCBI Taxonomy" id="117903"/>
    <lineage>
        <taxon>Eukaryota</taxon>
        <taxon>Metazoa</taxon>
        <taxon>Spiralia</taxon>
        <taxon>Lophotrochozoa</taxon>
        <taxon>Platyhelminthes</taxon>
        <taxon>Monogenea</taxon>
        <taxon>Polyopisthocotylea</taxon>
        <taxon>Polystomatidea</taxon>
        <taxon>Polystomatidae</taxon>
        <taxon>Protopolystoma</taxon>
    </lineage>
</organism>
<gene>
    <name evidence="2" type="ORF">PXEA_LOCUS13340</name>
</gene>
<evidence type="ECO:0000256" key="1">
    <source>
        <dbReference type="SAM" id="MobiDB-lite"/>
    </source>
</evidence>
<sequence length="178" mass="19730">MSTKPYAPRRRHPASYGSRSGRSEGDFEAAVASETKGSVRPALCSDTCRYAIEQDTDGLFTGHWPTVSHPFTGTNTPSAGVPNPSSVMFDDVKSPVGEFAKEELCTEEFMIDGKRYRQTYRRRIVLERRKTREVSALSLPPNGALPSIPYRIAIAAATRVFMPAPFNFWKKLLLGTAN</sequence>
<proteinExistence type="predicted"/>
<keyword evidence="3" id="KW-1185">Reference proteome</keyword>
<name>A0A448WTQ4_9PLAT</name>
<feature type="region of interest" description="Disordered" evidence="1">
    <location>
        <begin position="1"/>
        <end position="29"/>
    </location>
</feature>
<accession>A0A448WTQ4</accession>
<dbReference type="EMBL" id="CAAALY010043794">
    <property type="protein sequence ID" value="VEL19900.1"/>
    <property type="molecule type" value="Genomic_DNA"/>
</dbReference>
<dbReference type="OrthoDB" id="6288848at2759"/>
<evidence type="ECO:0000313" key="3">
    <source>
        <dbReference type="Proteomes" id="UP000784294"/>
    </source>
</evidence>
<reference evidence="2" key="1">
    <citation type="submission" date="2018-11" db="EMBL/GenBank/DDBJ databases">
        <authorList>
            <consortium name="Pathogen Informatics"/>
        </authorList>
    </citation>
    <scope>NUCLEOTIDE SEQUENCE</scope>
</reference>